<dbReference type="EMBL" id="CP121752">
    <property type="protein sequence ID" value="XRL55232.1"/>
    <property type="molecule type" value="Genomic_DNA"/>
</dbReference>
<evidence type="ECO:0000313" key="1">
    <source>
        <dbReference type="EMBL" id="XRL55232.1"/>
    </source>
</evidence>
<protein>
    <submittedName>
        <fullName evidence="1">YjgB family protein</fullName>
    </submittedName>
</protein>
<gene>
    <name evidence="1" type="ORF">P5627_21285</name>
</gene>
<reference evidence="1" key="1">
    <citation type="submission" date="2025-02" db="EMBL/GenBank/DDBJ databases">
        <title>Complete genome sequences of 52 Bacillus and Priestia strains isolated from West-African fermentations and 26 reference strains from the DSMZ collection.</title>
        <authorList>
            <person name="Wiedenbein E.S."/>
            <person name="Canoy T.S."/>
            <person name="Hui Y."/>
            <person name="Parkouda C."/>
            <person name="Dawende C."/>
            <person name="Ametefe E."/>
            <person name="Jespersen L."/>
            <person name="Nielsen D.S."/>
        </authorList>
    </citation>
    <scope>NUCLEOTIDE SEQUENCE</scope>
    <source>
        <strain evidence="1">PRO33</strain>
    </source>
</reference>
<evidence type="ECO:0000313" key="2">
    <source>
        <dbReference type="Proteomes" id="UP001218488"/>
    </source>
</evidence>
<organism evidence="1 2">
    <name type="scientific">Bacillus safensis</name>
    <dbReference type="NCBI Taxonomy" id="561879"/>
    <lineage>
        <taxon>Bacteria</taxon>
        <taxon>Bacillati</taxon>
        <taxon>Bacillota</taxon>
        <taxon>Bacilli</taxon>
        <taxon>Bacillales</taxon>
        <taxon>Bacillaceae</taxon>
        <taxon>Bacillus</taxon>
    </lineage>
</organism>
<proteinExistence type="predicted"/>
<sequence length="195" mass="21299">MKKKAAFVVTASLASSALFGFSPAVSAHTMAKPAAEQSVPQGPKAALNSIYELAHKGQMPYYAKGLTIGVQTKKDVHHQLGNPYPETGQSGFDLYHAEMGNPGFAFHYDAKGKIDEIRYFGTNVEKETNIGGMTPSLLKKQLGPADSVSTIPQTKEKKYVYRTGDYELEFIVGHDPEMSQHKLTVLHINLIKADS</sequence>
<dbReference type="Proteomes" id="UP001218488">
    <property type="component" value="Chromosome"/>
</dbReference>
<name>A0AC61ZXE8_BACIA</name>
<accession>A0AC61ZXE8</accession>